<proteinExistence type="predicted"/>
<keyword evidence="2" id="KW-1185">Reference proteome</keyword>
<reference evidence="1 2" key="3">
    <citation type="journal article" date="2022" name="Microbiol. Spectr.">
        <title>Folding features and dynamics of 3D genome architecture in plant fungal pathogens.</title>
        <authorList>
            <person name="Xia C."/>
        </authorList>
    </citation>
    <scope>NUCLEOTIDE SEQUENCE [LARGE SCALE GENOMIC DNA]</scope>
    <source>
        <strain evidence="1 2">93-210</strain>
    </source>
</reference>
<protein>
    <submittedName>
        <fullName evidence="1">Uncharacterized protein</fullName>
    </submittedName>
</protein>
<evidence type="ECO:0000313" key="2">
    <source>
        <dbReference type="Proteomes" id="UP001060170"/>
    </source>
</evidence>
<sequence length="480" mass="54241">MDTSTDPPPQPPNYVTQSIAIHQMMLVATKSHFPTVLPALLWSACCLEFISAFLYTVSAIPAIRKEGFWLFQTEGNGMVRPNTRIIIPICVVLYVICDASTLMLLLRDLRSKSLTSALTCGMGLSTYPILLFTGWTRIWNVLRAVPLTKHGLTTARQSNGEVNRTYFRPRTINVLSVLFYTVPLLYGGAPIYLLIKGTGQINQTFKEYNHNYSRIMSGSVGSKTILKYNLKAIEQMSSMLHTSQKVLSLSRLLAFGYLIYIVTSWLIMSFGYIRILQAVKYQIQTFKQSLDQRKAIAVDRQKLEASTKSDSISVTRSYDSSSCGSSISTARSYISATFLNLLPTLRPNPDFLEKPSQSTRTTESRTVGLEQWEIANRTLIQFQLKALRRYRVNLYWQMCSNSLILMCFFALNFIVCFNLLGVPTNYSVSDLSWLTITWASLSWVVSLGIPMGLVSFIVSLSPPVTTLRENTERVDEKEDW</sequence>
<gene>
    <name evidence="1" type="ORF">MJO28_007186</name>
</gene>
<name>A0ACC0EF91_9BASI</name>
<organism evidence="1 2">
    <name type="scientific">Puccinia striiformis f. sp. tritici</name>
    <dbReference type="NCBI Taxonomy" id="168172"/>
    <lineage>
        <taxon>Eukaryota</taxon>
        <taxon>Fungi</taxon>
        <taxon>Dikarya</taxon>
        <taxon>Basidiomycota</taxon>
        <taxon>Pucciniomycotina</taxon>
        <taxon>Pucciniomycetes</taxon>
        <taxon>Pucciniales</taxon>
        <taxon>Pucciniaceae</taxon>
        <taxon>Puccinia</taxon>
    </lineage>
</organism>
<dbReference type="EMBL" id="CM045871">
    <property type="protein sequence ID" value="KAI7951502.1"/>
    <property type="molecule type" value="Genomic_DNA"/>
</dbReference>
<dbReference type="Proteomes" id="UP001060170">
    <property type="component" value="Chromosome 7"/>
</dbReference>
<reference evidence="2" key="1">
    <citation type="journal article" date="2018" name="BMC Genomics">
        <title>Genomic insights into host adaptation between the wheat stripe rust pathogen (Puccinia striiformis f. sp. tritici) and the barley stripe rust pathogen (Puccinia striiformis f. sp. hordei).</title>
        <authorList>
            <person name="Xia C."/>
            <person name="Wang M."/>
            <person name="Yin C."/>
            <person name="Cornejo O.E."/>
            <person name="Hulbert S.H."/>
            <person name="Chen X."/>
        </authorList>
    </citation>
    <scope>NUCLEOTIDE SEQUENCE [LARGE SCALE GENOMIC DNA]</scope>
    <source>
        <strain evidence="2">93-210</strain>
    </source>
</reference>
<comment type="caution">
    <text evidence="1">The sequence shown here is derived from an EMBL/GenBank/DDBJ whole genome shotgun (WGS) entry which is preliminary data.</text>
</comment>
<evidence type="ECO:0000313" key="1">
    <source>
        <dbReference type="EMBL" id="KAI7951502.1"/>
    </source>
</evidence>
<accession>A0ACC0EF91</accession>
<reference evidence="2" key="2">
    <citation type="journal article" date="2018" name="Mol. Plant Microbe Interact.">
        <title>Genome sequence resources for the wheat stripe rust pathogen (Puccinia striiformis f. sp. tritici) and the barley stripe rust pathogen (Puccinia striiformis f. sp. hordei).</title>
        <authorList>
            <person name="Xia C."/>
            <person name="Wang M."/>
            <person name="Yin C."/>
            <person name="Cornejo O.E."/>
            <person name="Hulbert S.H."/>
            <person name="Chen X."/>
        </authorList>
    </citation>
    <scope>NUCLEOTIDE SEQUENCE [LARGE SCALE GENOMIC DNA]</scope>
    <source>
        <strain evidence="2">93-210</strain>
    </source>
</reference>